<proteinExistence type="predicted"/>
<dbReference type="AlphaFoldDB" id="A0A4C1SPX3"/>
<evidence type="ECO:0000313" key="1">
    <source>
        <dbReference type="EMBL" id="GBP03101.1"/>
    </source>
</evidence>
<feature type="non-terminal residue" evidence="1">
    <location>
        <position position="184"/>
    </location>
</feature>
<dbReference type="EMBL" id="BGZK01003622">
    <property type="protein sequence ID" value="GBP03101.1"/>
    <property type="molecule type" value="Genomic_DNA"/>
</dbReference>
<organism evidence="1 2">
    <name type="scientific">Eumeta variegata</name>
    <name type="common">Bagworm moth</name>
    <name type="synonym">Eumeta japonica</name>
    <dbReference type="NCBI Taxonomy" id="151549"/>
    <lineage>
        <taxon>Eukaryota</taxon>
        <taxon>Metazoa</taxon>
        <taxon>Ecdysozoa</taxon>
        <taxon>Arthropoda</taxon>
        <taxon>Hexapoda</taxon>
        <taxon>Insecta</taxon>
        <taxon>Pterygota</taxon>
        <taxon>Neoptera</taxon>
        <taxon>Endopterygota</taxon>
        <taxon>Lepidoptera</taxon>
        <taxon>Glossata</taxon>
        <taxon>Ditrysia</taxon>
        <taxon>Tineoidea</taxon>
        <taxon>Psychidae</taxon>
        <taxon>Oiketicinae</taxon>
        <taxon>Eumeta</taxon>
    </lineage>
</organism>
<accession>A0A4C1SPX3</accession>
<reference evidence="1 2" key="1">
    <citation type="journal article" date="2019" name="Commun. Biol.">
        <title>The bagworm genome reveals a unique fibroin gene that provides high tensile strength.</title>
        <authorList>
            <person name="Kono N."/>
            <person name="Nakamura H."/>
            <person name="Ohtoshi R."/>
            <person name="Tomita M."/>
            <person name="Numata K."/>
            <person name="Arakawa K."/>
        </authorList>
    </citation>
    <scope>NUCLEOTIDE SEQUENCE [LARGE SCALE GENOMIC DNA]</scope>
</reference>
<evidence type="ECO:0000313" key="2">
    <source>
        <dbReference type="Proteomes" id="UP000299102"/>
    </source>
</evidence>
<keyword evidence="2" id="KW-1185">Reference proteome</keyword>
<comment type="caution">
    <text evidence="1">The sequence shown here is derived from an EMBL/GenBank/DDBJ whole genome shotgun (WGS) entry which is preliminary data.</text>
</comment>
<sequence>MKIIKVIQQAVKPWKVVPHHWLLNLLIPKKKKTKKNYSTYRWVSVASPPAQTAVIDALAAPTAPATALSPTTTLVPTSVAAAARTNPSMAALHAAIAAPPPTLSTSIGTVTAAGIIPTSAAATLSVVTPTILPTAVSTTHQQTSPYLATADAMMPNSATAAAAAQMQLFQQLQAFGLQPAHYLQ</sequence>
<protein>
    <submittedName>
        <fullName evidence="1">Uncharacterized protein</fullName>
    </submittedName>
</protein>
<name>A0A4C1SPX3_EUMVA</name>
<gene>
    <name evidence="1" type="ORF">EVAR_71839_1</name>
</gene>
<dbReference type="Proteomes" id="UP000299102">
    <property type="component" value="Unassembled WGS sequence"/>
</dbReference>